<evidence type="ECO:0000313" key="2">
    <source>
        <dbReference type="Proteomes" id="UP000030661"/>
    </source>
</evidence>
<name>A0A081C8Z6_VECG1</name>
<reference evidence="1" key="1">
    <citation type="journal article" date="2015" name="PeerJ">
        <title>First genomic representation of candidate bacterial phylum KSB3 points to enhanced environmental sensing as a trigger of wastewater bulking.</title>
        <authorList>
            <person name="Sekiguchi Y."/>
            <person name="Ohashi A."/>
            <person name="Parks D.H."/>
            <person name="Yamauchi T."/>
            <person name="Tyson G.W."/>
            <person name="Hugenholtz P."/>
        </authorList>
    </citation>
    <scope>NUCLEOTIDE SEQUENCE [LARGE SCALE GENOMIC DNA]</scope>
</reference>
<sequence>MQDLSDIAKNKMSREPLPETFTTIAEAAAFWDTHRLADDEDLQQDVTFDVEIGRERNYFAIEKELSASIDHIASMQGVLAETLLRIG</sequence>
<dbReference type="STRING" id="1499967.U27_00949"/>
<dbReference type="Proteomes" id="UP000030661">
    <property type="component" value="Unassembled WGS sequence"/>
</dbReference>
<organism evidence="1">
    <name type="scientific">Vecturithrix granuli</name>
    <dbReference type="NCBI Taxonomy" id="1499967"/>
    <lineage>
        <taxon>Bacteria</taxon>
        <taxon>Candidatus Moduliflexota</taxon>
        <taxon>Candidatus Vecturitrichia</taxon>
        <taxon>Candidatus Vecturitrichales</taxon>
        <taxon>Candidatus Vecturitrichaceae</taxon>
        <taxon>Candidatus Vecturithrix</taxon>
    </lineage>
</organism>
<keyword evidence="2" id="KW-1185">Reference proteome</keyword>
<accession>A0A081C8Z6</accession>
<gene>
    <name evidence="1" type="ORF">U27_00949</name>
</gene>
<dbReference type="AlphaFoldDB" id="A0A081C8Z6"/>
<dbReference type="HOGENOM" id="CLU_185848_1_0_0"/>
<dbReference type="EMBL" id="DF820476">
    <property type="protein sequence ID" value="GAK61051.1"/>
    <property type="molecule type" value="Genomic_DNA"/>
</dbReference>
<protein>
    <submittedName>
        <fullName evidence="1">Uncharacterized protein</fullName>
    </submittedName>
</protein>
<evidence type="ECO:0000313" key="1">
    <source>
        <dbReference type="EMBL" id="GAK61051.1"/>
    </source>
</evidence>
<proteinExistence type="predicted"/>